<dbReference type="Proteomes" id="UP000711178">
    <property type="component" value="Unassembled WGS sequence"/>
</dbReference>
<comment type="caution">
    <text evidence="1">The sequence shown here is derived from an EMBL/GenBank/DDBJ whole genome shotgun (WGS) entry which is preliminary data.</text>
</comment>
<proteinExistence type="predicted"/>
<evidence type="ECO:0000313" key="2">
    <source>
        <dbReference type="Proteomes" id="UP000711178"/>
    </source>
</evidence>
<organism evidence="1 2">
    <name type="scientific">Chromobacterium subtsugae</name>
    <dbReference type="NCBI Taxonomy" id="251747"/>
    <lineage>
        <taxon>Bacteria</taxon>
        <taxon>Pseudomonadati</taxon>
        <taxon>Pseudomonadota</taxon>
        <taxon>Betaproteobacteria</taxon>
        <taxon>Neisseriales</taxon>
        <taxon>Chromobacteriaceae</taxon>
        <taxon>Chromobacterium</taxon>
    </lineage>
</organism>
<accession>A0ABS7FI61</accession>
<name>A0ABS7FI61_9NEIS</name>
<sequence length="171" mass="18942">MQPQLQNTIGQSLLAIGLYTVAFESLVLTVKDQMQGYLASNEPTSLKKFYGSLGTANNTLKFCEPRLVQHGVLDTREIELLSRVRQRRNQMAHEGYNNTFTLTISDIEDDVDAMFKIARKVENWRQAIRQPNADGSSSFGVAPSIFGLYLQVAQELARKNLSVAGNASSSA</sequence>
<keyword evidence="2" id="KW-1185">Reference proteome</keyword>
<reference evidence="1 2" key="1">
    <citation type="submission" date="2021-05" db="EMBL/GenBank/DDBJ databases">
        <title>Draft Whole Genome Sequencing Of Biosensor Chromobacterium violaceum Strain CV026 Reveals A Regulatory RNA In Chromobacterium violaceum Phenotype Regulatory Network.</title>
        <authorList>
            <person name="Hong K.W."/>
            <person name="Chan K.G."/>
            <person name="Chang C.-Y."/>
        </authorList>
    </citation>
    <scope>NUCLEOTIDE SEQUENCE [LARGE SCALE GENOMIC DNA]</scope>
    <source>
        <strain evidence="1 2">ATCC 31532</strain>
    </source>
</reference>
<evidence type="ECO:0008006" key="3">
    <source>
        <dbReference type="Google" id="ProtNLM"/>
    </source>
</evidence>
<protein>
    <recommendedName>
        <fullName evidence="3">RiboL-PSP-HEPN domain-containing protein</fullName>
    </recommendedName>
</protein>
<dbReference type="GeneID" id="89685630"/>
<dbReference type="RefSeq" id="WP_043581207.1">
    <property type="nucleotide sequence ID" value="NZ_CP142381.1"/>
</dbReference>
<gene>
    <name evidence="1" type="ORF">KIF53_19245</name>
</gene>
<evidence type="ECO:0000313" key="1">
    <source>
        <dbReference type="EMBL" id="MBW8289776.1"/>
    </source>
</evidence>
<dbReference type="EMBL" id="JAHDTB010000023">
    <property type="protein sequence ID" value="MBW8289776.1"/>
    <property type="molecule type" value="Genomic_DNA"/>
</dbReference>